<dbReference type="InterPro" id="IPR036097">
    <property type="entry name" value="HisK_dim/P_sf"/>
</dbReference>
<dbReference type="CDD" id="cd12913">
    <property type="entry name" value="PDC1_MCP_like"/>
    <property type="match status" value="1"/>
</dbReference>
<evidence type="ECO:0000256" key="6">
    <source>
        <dbReference type="ARBA" id="ARBA00022679"/>
    </source>
</evidence>
<evidence type="ECO:0000256" key="9">
    <source>
        <dbReference type="ARBA" id="ARBA00022777"/>
    </source>
</evidence>
<dbReference type="InterPro" id="IPR036890">
    <property type="entry name" value="HATPase_C_sf"/>
</dbReference>
<keyword evidence="9" id="KW-0418">Kinase</keyword>
<name>A0AA37SBJ8_9GAMM</name>
<feature type="modified residue" description="4-aspartylphosphate" evidence="16">
    <location>
        <position position="904"/>
    </location>
</feature>
<dbReference type="CDD" id="cd00156">
    <property type="entry name" value="REC"/>
    <property type="match status" value="1"/>
</dbReference>
<protein>
    <recommendedName>
        <fullName evidence="15">Sensory/regulatory protein RpfC</fullName>
        <ecNumber evidence="3">2.7.13.3</ecNumber>
    </recommendedName>
</protein>
<evidence type="ECO:0000256" key="2">
    <source>
        <dbReference type="ARBA" id="ARBA00004651"/>
    </source>
</evidence>
<evidence type="ECO:0000313" key="21">
    <source>
        <dbReference type="Proteomes" id="UP001161389"/>
    </source>
</evidence>
<keyword evidence="10" id="KW-0067">ATP-binding</keyword>
<comment type="subunit">
    <text evidence="14">At low DSF concentrations, interacts with RpfF.</text>
</comment>
<dbReference type="CDD" id="cd17546">
    <property type="entry name" value="REC_hyHK_CKI1_RcsC-like"/>
    <property type="match status" value="1"/>
</dbReference>
<keyword evidence="8" id="KW-0547">Nucleotide-binding</keyword>
<evidence type="ECO:0000256" key="14">
    <source>
        <dbReference type="ARBA" id="ARBA00064003"/>
    </source>
</evidence>
<dbReference type="Gene3D" id="3.40.50.2300">
    <property type="match status" value="2"/>
</dbReference>
<dbReference type="SMART" id="SM00388">
    <property type="entry name" value="HisKA"/>
    <property type="match status" value="1"/>
</dbReference>
<dbReference type="Pfam" id="PF00512">
    <property type="entry name" value="HisKA"/>
    <property type="match status" value="1"/>
</dbReference>
<dbReference type="Gene3D" id="1.10.287.130">
    <property type="match status" value="1"/>
</dbReference>
<dbReference type="AlphaFoldDB" id="A0AA37SBJ8"/>
<dbReference type="SUPFAM" id="SSF47384">
    <property type="entry name" value="Homodimeric domain of signal transducing histidine kinase"/>
    <property type="match status" value="1"/>
</dbReference>
<dbReference type="InterPro" id="IPR003661">
    <property type="entry name" value="HisK_dim/P_dom"/>
</dbReference>
<keyword evidence="13 17" id="KW-0472">Membrane</keyword>
<evidence type="ECO:0000256" key="4">
    <source>
        <dbReference type="ARBA" id="ARBA00022475"/>
    </source>
</evidence>
<dbReference type="InterPro" id="IPR001789">
    <property type="entry name" value="Sig_transdc_resp-reg_receiver"/>
</dbReference>
<sequence>MTFIVIMVLFVATFLVVMELRGKPLLLDMSNQRVIQVGESIVAQLGQRIKLTESLVTAMANTGEVLPQDDELHRQVIRKIIDFEGTERFIAGGGIWPEPYLYNPDIERRSFFWGKDSNNVLKYYDDYNHPAGSGYHHEEWYVPAKLLQPGEIYWSRSYMDPYSYQSMVTATAPMFRNDQFYGVTTIDIKLEGLTEFLAQKSESFGGYAFALDRNGTFLSHPDQQLTKRFDKDEQGNPTEEYLNITELQQKSPHFFSLVEALKKLDSSQTLPSNEEKLVTQITSDSYQINKEEARRIVSTLRNPIFDHAKKEALLSQLQIATDPVLKEPVLINIFEVPDTHWKIITVTPQALAFAASRNIIDSVLIASFIVLSVSLLVGFIIMQKILVQPLINMTTQIKHVDLEQLSETKDQAISPIPTGELGELASQFNEHTQQLVYANTELEHQITLAKQASVAKSQFLANMSHEIRTPINGVLGMLTLMDHTKLDKQQSHYISMARSSAESLLTVINDILDFSKIEAGKLDIETIDFDLRSLLDDLAGNMAHLAQRKGLELVLDINHIPHRMVQGDPGRIRQVLTNLVSNAIKFTEEGEVVIKAKLENVGKLGLILYGTVCDTGIGIPKEKQAMLFQSFSQLDDSNTRKYGGTGLGLAISKQLCELMGGGISLISEGNKGSQFNFSLNLQPSDQILPNLPTVDLENIHVLVVDDNATNRLVLKEQLENWGALVVQTANAREALECLEQHSPEYFQVAILDMHMPNMNGADLGQKIKSDERYEHIHLIMMTSIGERGDAHYLADLGFSGYFPKPASLQDIYDALSVVLEGGAALKAAKPLITHHHIQSLKRPVTAQDSAKILLVEDNVINQQVALGLLERLGFHADTAGNGQEALHYLKTAPNNKPYDLILMDCQMPVMDGYEATKAIRNGDCHPNHKNVVIIALTANAMKGDMERCIQVGMNDYMSKPINPNTLQEKLDRWLQNQASA</sequence>
<comment type="subcellular location">
    <subcellularLocation>
        <location evidence="2">Cell membrane</location>
        <topology evidence="2">Multi-pass membrane protein</topology>
    </subcellularLocation>
</comment>
<dbReference type="EC" id="2.7.13.3" evidence="3"/>
<reference evidence="20" key="1">
    <citation type="journal article" date="2014" name="Int. J. Syst. Evol. Microbiol.">
        <title>Complete genome sequence of Corynebacterium casei LMG S-19264T (=DSM 44701T), isolated from a smear-ripened cheese.</title>
        <authorList>
            <consortium name="US DOE Joint Genome Institute (JGI-PGF)"/>
            <person name="Walter F."/>
            <person name="Albersmeier A."/>
            <person name="Kalinowski J."/>
            <person name="Ruckert C."/>
        </authorList>
    </citation>
    <scope>NUCLEOTIDE SEQUENCE</scope>
    <source>
        <strain evidence="20">NBRC 110071</strain>
    </source>
</reference>
<accession>A0AA37SBJ8</accession>
<dbReference type="GO" id="GO:0005524">
    <property type="term" value="F:ATP binding"/>
    <property type="evidence" value="ECO:0007669"/>
    <property type="project" value="UniProtKB-KW"/>
</dbReference>
<dbReference type="FunFam" id="3.30.565.10:FF:000010">
    <property type="entry name" value="Sensor histidine kinase RcsC"/>
    <property type="match status" value="1"/>
</dbReference>
<dbReference type="Gene3D" id="3.30.565.10">
    <property type="entry name" value="Histidine kinase-like ATPase, C-terminal domain"/>
    <property type="match status" value="1"/>
</dbReference>
<dbReference type="EMBL" id="BSNM01000016">
    <property type="protein sequence ID" value="GLQ33097.1"/>
    <property type="molecule type" value="Genomic_DNA"/>
</dbReference>
<keyword evidence="5 16" id="KW-0597">Phosphoprotein</keyword>
<evidence type="ECO:0000313" key="20">
    <source>
        <dbReference type="EMBL" id="GLQ33097.1"/>
    </source>
</evidence>
<keyword evidence="12" id="KW-0902">Two-component regulatory system</keyword>
<gene>
    <name evidence="20" type="ORF">GCM10007876_35760</name>
</gene>
<dbReference type="Gene3D" id="6.10.340.10">
    <property type="match status" value="1"/>
</dbReference>
<dbReference type="PROSITE" id="PS50109">
    <property type="entry name" value="HIS_KIN"/>
    <property type="match status" value="1"/>
</dbReference>
<reference evidence="20" key="2">
    <citation type="submission" date="2023-01" db="EMBL/GenBank/DDBJ databases">
        <title>Draft genome sequence of Litoribrevibacter albus strain NBRC 110071.</title>
        <authorList>
            <person name="Sun Q."/>
            <person name="Mori K."/>
        </authorList>
    </citation>
    <scope>NUCLEOTIDE SEQUENCE</scope>
    <source>
        <strain evidence="20">NBRC 110071</strain>
    </source>
</reference>
<keyword evidence="4" id="KW-1003">Cell membrane</keyword>
<evidence type="ECO:0000256" key="5">
    <source>
        <dbReference type="ARBA" id="ARBA00022553"/>
    </source>
</evidence>
<dbReference type="Proteomes" id="UP001161389">
    <property type="component" value="Unassembled WGS sequence"/>
</dbReference>
<dbReference type="SMART" id="SM00387">
    <property type="entry name" value="HATPase_c"/>
    <property type="match status" value="1"/>
</dbReference>
<dbReference type="Gene3D" id="3.30.450.20">
    <property type="entry name" value="PAS domain"/>
    <property type="match status" value="1"/>
</dbReference>
<evidence type="ECO:0000256" key="7">
    <source>
        <dbReference type="ARBA" id="ARBA00022692"/>
    </source>
</evidence>
<dbReference type="InterPro" id="IPR033479">
    <property type="entry name" value="dCache_1"/>
</dbReference>
<comment type="caution">
    <text evidence="20">The sequence shown here is derived from an EMBL/GenBank/DDBJ whole genome shotgun (WGS) entry which is preliminary data.</text>
</comment>
<dbReference type="SMART" id="SM00448">
    <property type="entry name" value="REC"/>
    <property type="match status" value="2"/>
</dbReference>
<dbReference type="Pfam" id="PF02743">
    <property type="entry name" value="dCache_1"/>
    <property type="match status" value="1"/>
</dbReference>
<dbReference type="FunFam" id="1.10.287.130:FF:000002">
    <property type="entry name" value="Two-component osmosensing histidine kinase"/>
    <property type="match status" value="1"/>
</dbReference>
<evidence type="ECO:0000256" key="13">
    <source>
        <dbReference type="ARBA" id="ARBA00023136"/>
    </source>
</evidence>
<evidence type="ECO:0000256" key="16">
    <source>
        <dbReference type="PROSITE-ProRule" id="PRU00169"/>
    </source>
</evidence>
<keyword evidence="6" id="KW-0808">Transferase</keyword>
<evidence type="ECO:0000259" key="19">
    <source>
        <dbReference type="PROSITE" id="PS50110"/>
    </source>
</evidence>
<feature type="domain" description="Response regulatory" evidence="19">
    <location>
        <begin position="700"/>
        <end position="819"/>
    </location>
</feature>
<feature type="domain" description="Response regulatory" evidence="19">
    <location>
        <begin position="851"/>
        <end position="974"/>
    </location>
</feature>
<organism evidence="20 21">
    <name type="scientific">Litoribrevibacter albus</name>
    <dbReference type="NCBI Taxonomy" id="1473156"/>
    <lineage>
        <taxon>Bacteria</taxon>
        <taxon>Pseudomonadati</taxon>
        <taxon>Pseudomonadota</taxon>
        <taxon>Gammaproteobacteria</taxon>
        <taxon>Oceanospirillales</taxon>
        <taxon>Oceanospirillaceae</taxon>
        <taxon>Litoribrevibacter</taxon>
    </lineage>
</organism>
<evidence type="ECO:0000256" key="17">
    <source>
        <dbReference type="SAM" id="Phobius"/>
    </source>
</evidence>
<dbReference type="PRINTS" id="PR00344">
    <property type="entry name" value="BCTRLSENSOR"/>
</dbReference>
<dbReference type="InterPro" id="IPR003594">
    <property type="entry name" value="HATPase_dom"/>
</dbReference>
<feature type="transmembrane region" description="Helical" evidence="17">
    <location>
        <begin position="363"/>
        <end position="382"/>
    </location>
</feature>
<dbReference type="SUPFAM" id="SSF52172">
    <property type="entry name" value="CheY-like"/>
    <property type="match status" value="2"/>
</dbReference>
<dbReference type="InterPro" id="IPR005467">
    <property type="entry name" value="His_kinase_dom"/>
</dbReference>
<dbReference type="PROSITE" id="PS50110">
    <property type="entry name" value="RESPONSE_REGULATORY"/>
    <property type="match status" value="2"/>
</dbReference>
<evidence type="ECO:0000256" key="10">
    <source>
        <dbReference type="ARBA" id="ARBA00022840"/>
    </source>
</evidence>
<evidence type="ECO:0000256" key="11">
    <source>
        <dbReference type="ARBA" id="ARBA00022989"/>
    </source>
</evidence>
<feature type="modified residue" description="4-aspartylphosphate" evidence="16">
    <location>
        <position position="752"/>
    </location>
</feature>
<feature type="domain" description="Histidine kinase" evidence="18">
    <location>
        <begin position="462"/>
        <end position="683"/>
    </location>
</feature>
<dbReference type="PANTHER" id="PTHR45339">
    <property type="entry name" value="HYBRID SIGNAL TRANSDUCTION HISTIDINE KINASE J"/>
    <property type="match status" value="1"/>
</dbReference>
<dbReference type="GO" id="GO:0000155">
    <property type="term" value="F:phosphorelay sensor kinase activity"/>
    <property type="evidence" value="ECO:0007669"/>
    <property type="project" value="InterPro"/>
</dbReference>
<evidence type="ECO:0000256" key="1">
    <source>
        <dbReference type="ARBA" id="ARBA00000085"/>
    </source>
</evidence>
<dbReference type="Pfam" id="PF02518">
    <property type="entry name" value="HATPase_c"/>
    <property type="match status" value="1"/>
</dbReference>
<keyword evidence="11 17" id="KW-1133">Transmembrane helix</keyword>
<dbReference type="CDD" id="cd16922">
    <property type="entry name" value="HATPase_EvgS-ArcB-TorS-like"/>
    <property type="match status" value="1"/>
</dbReference>
<evidence type="ECO:0000256" key="12">
    <source>
        <dbReference type="ARBA" id="ARBA00023012"/>
    </source>
</evidence>
<comment type="catalytic activity">
    <reaction evidence="1">
        <text>ATP + protein L-histidine = ADP + protein N-phospho-L-histidine.</text>
        <dbReference type="EC" id="2.7.13.3"/>
    </reaction>
</comment>
<dbReference type="PANTHER" id="PTHR45339:SF1">
    <property type="entry name" value="HYBRID SIGNAL TRANSDUCTION HISTIDINE KINASE J"/>
    <property type="match status" value="1"/>
</dbReference>
<evidence type="ECO:0000256" key="3">
    <source>
        <dbReference type="ARBA" id="ARBA00012438"/>
    </source>
</evidence>
<dbReference type="Pfam" id="PF00072">
    <property type="entry name" value="Response_reg"/>
    <property type="match status" value="2"/>
</dbReference>
<evidence type="ECO:0000256" key="8">
    <source>
        <dbReference type="ARBA" id="ARBA00022741"/>
    </source>
</evidence>
<dbReference type="SUPFAM" id="SSF55874">
    <property type="entry name" value="ATPase domain of HSP90 chaperone/DNA topoisomerase II/histidine kinase"/>
    <property type="match status" value="1"/>
</dbReference>
<evidence type="ECO:0000256" key="15">
    <source>
        <dbReference type="ARBA" id="ARBA00068150"/>
    </source>
</evidence>
<keyword evidence="7 17" id="KW-0812">Transmembrane</keyword>
<proteinExistence type="predicted"/>
<dbReference type="InterPro" id="IPR011006">
    <property type="entry name" value="CheY-like_superfamily"/>
</dbReference>
<keyword evidence="21" id="KW-1185">Reference proteome</keyword>
<evidence type="ECO:0000259" key="18">
    <source>
        <dbReference type="PROSITE" id="PS50109"/>
    </source>
</evidence>
<dbReference type="InterPro" id="IPR004358">
    <property type="entry name" value="Sig_transdc_His_kin-like_C"/>
</dbReference>
<dbReference type="CDD" id="cd00082">
    <property type="entry name" value="HisKA"/>
    <property type="match status" value="1"/>
</dbReference>